<keyword evidence="2" id="KW-0489">Methyltransferase</keyword>
<evidence type="ECO:0000256" key="3">
    <source>
        <dbReference type="ARBA" id="ARBA00022679"/>
    </source>
</evidence>
<dbReference type="AlphaFoldDB" id="A0AAI8CLQ3"/>
<dbReference type="Proteomes" id="UP000093740">
    <property type="component" value="Chromosome"/>
</dbReference>
<protein>
    <submittedName>
        <fullName evidence="6">Site-specific DNA-methyltransferase</fullName>
    </submittedName>
</protein>
<dbReference type="InterPro" id="IPR029063">
    <property type="entry name" value="SAM-dependent_MTases_sf"/>
</dbReference>
<reference evidence="6 7" key="1">
    <citation type="journal article" date="2015" name="Stand. Genomic Sci.">
        <title>Genome sequence of a native-feather degrading extremely thermophilic Eubacterium, Fervidobacterium islandicum AW-1.</title>
        <authorList>
            <person name="Lee Y.J."/>
            <person name="Jeong H."/>
            <person name="Park G.S."/>
            <person name="Kwak Y."/>
            <person name="Lee S.J."/>
            <person name="Lee S.J."/>
            <person name="Park M.K."/>
            <person name="Kim J.Y."/>
            <person name="Kang H.K."/>
            <person name="Shin J.H."/>
            <person name="Lee D.W."/>
        </authorList>
    </citation>
    <scope>NUCLEOTIDE SEQUENCE [LARGE SCALE GENOMIC DNA]</scope>
    <source>
        <strain evidence="6 7">AW-1</strain>
    </source>
</reference>
<dbReference type="GO" id="GO:0008170">
    <property type="term" value="F:N-methyltransferase activity"/>
    <property type="evidence" value="ECO:0007669"/>
    <property type="project" value="InterPro"/>
</dbReference>
<evidence type="ECO:0000256" key="4">
    <source>
        <dbReference type="ARBA" id="ARBA00022691"/>
    </source>
</evidence>
<name>A0AAI8CLQ3_FERIS</name>
<keyword evidence="3" id="KW-0808">Transferase</keyword>
<dbReference type="Gene3D" id="3.40.50.150">
    <property type="entry name" value="Vaccinia Virus protein VP39"/>
    <property type="match status" value="1"/>
</dbReference>
<dbReference type="CDD" id="cd00350">
    <property type="entry name" value="rubredoxin_like"/>
    <property type="match status" value="1"/>
</dbReference>
<evidence type="ECO:0000256" key="1">
    <source>
        <dbReference type="ARBA" id="ARBA00006594"/>
    </source>
</evidence>
<dbReference type="GO" id="GO:0003677">
    <property type="term" value="F:DNA binding"/>
    <property type="evidence" value="ECO:0007669"/>
    <property type="project" value="InterPro"/>
</dbReference>
<dbReference type="InterPro" id="IPR002052">
    <property type="entry name" value="DNA_methylase_N6_adenine_CS"/>
</dbReference>
<dbReference type="EMBL" id="CP014334">
    <property type="protein sequence ID" value="AMW33682.2"/>
    <property type="molecule type" value="Genomic_DNA"/>
</dbReference>
<evidence type="ECO:0000259" key="5">
    <source>
        <dbReference type="Pfam" id="PF01555"/>
    </source>
</evidence>
<keyword evidence="7" id="KW-1185">Reference proteome</keyword>
<dbReference type="PRINTS" id="PR00506">
    <property type="entry name" value="D21N6MTFRASE"/>
</dbReference>
<dbReference type="PROSITE" id="PS00092">
    <property type="entry name" value="N6_MTASE"/>
    <property type="match status" value="1"/>
</dbReference>
<dbReference type="PANTHER" id="PTHR13370:SF3">
    <property type="entry name" value="TRNA (GUANINE(10)-N2)-METHYLTRANSFERASE HOMOLOG"/>
    <property type="match status" value="1"/>
</dbReference>
<dbReference type="KEGG" id="fia:NA23_03185"/>
<dbReference type="InterPro" id="IPR002295">
    <property type="entry name" value="N4/N6-MTase_EcoPI_Mod-like"/>
</dbReference>
<evidence type="ECO:0000256" key="2">
    <source>
        <dbReference type="ARBA" id="ARBA00022603"/>
    </source>
</evidence>
<proteinExistence type="inferred from homology"/>
<evidence type="ECO:0000313" key="7">
    <source>
        <dbReference type="Proteomes" id="UP000093740"/>
    </source>
</evidence>
<accession>A0AAI8CLQ3</accession>
<gene>
    <name evidence="6" type="ORF">NA23_03185</name>
</gene>
<evidence type="ECO:0000313" key="6">
    <source>
        <dbReference type="EMBL" id="AMW33682.2"/>
    </source>
</evidence>
<dbReference type="RefSeq" id="WP_236938521.1">
    <property type="nucleotide sequence ID" value="NZ_CP014334.2"/>
</dbReference>
<sequence>MEMSKFESDFYKALEDLFIGAQIEGKSGYINLMKFKSAYYNNVVKPKLADLITQELETKGIEDFREELFEKLYTFFKRYFSESGSIYFTYTSWSEKIYERIYDPENDVALFWKTRMLYYVKTEKRYQSMEVKIKGINGTDIVFWFDVSNLEHKKANEKKEMNFTFKGIDEKGRIVLEGYYKEGNKQTNVEDIVRQVRAQSKQIQSHEIAEMLERVTTDDVEKAISIFNKQSEVDYFINKDAEKFLKEQLDMFVYQYMFDSENIWTPKRVMEIQTFKHVAGKIIEFIAQFENELVKIWNKPKFVFNSNYVITIDRLPNEIINKIANHPNLGLQVKEWVELGIVEEGFTFGDVLNTDLFETKNKKYKYLPIDTRYFKDLEPEILSLFDNLDEALDGILIRSENYQALKTILPKFKEKVQTIYIDPPFNKEQDADYLYNVKYKDATWASMLENRLTLAREFLKDSGSIFVRCDYNGNWIVRGVMNEIFEAKNFRNEITVRRFKKNVMENNVKKLPEGLDTIFLYAVSSAFSFVNPYKLRSEKRQGFWRHMGDSSGQGTPKVFFGKHLSPPEGKHWKFSQERIDQMISEGKLILECRNCGYIHDKTKGLWNGCPQCGSDVPVPKYWVEEEIKEVLDSNWTDIYGYSTSWGFPTENSEILLKRVIESTSNEGDLVMDFFLGSGTTIAVAHKLKRKWIGIEMGEHFYTVILPRIKKVLAYDKSGISKEQDVKDKYNEKNAGGFFKYYELEQYEDVLRNTKYEHADIYLRPSAGKDEFSEYIFMRAPKFVEDVVKKENNEFKISFEKLYPEKSIDIAETLSNVLGEKIIKISENYVVLEKTGRIDFDKIPVEYISNLIWW</sequence>
<keyword evidence="4" id="KW-0949">S-adenosyl-L-methionine</keyword>
<dbReference type="GO" id="GO:0009007">
    <property type="term" value="F:site-specific DNA-methyltransferase (adenine-specific) activity"/>
    <property type="evidence" value="ECO:0007669"/>
    <property type="project" value="TreeGrafter"/>
</dbReference>
<dbReference type="PANTHER" id="PTHR13370">
    <property type="entry name" value="RNA METHYLASE-RELATED"/>
    <property type="match status" value="1"/>
</dbReference>
<organism evidence="6 7">
    <name type="scientific">Fervidobacterium islandicum</name>
    <dbReference type="NCBI Taxonomy" id="2423"/>
    <lineage>
        <taxon>Bacteria</taxon>
        <taxon>Thermotogati</taxon>
        <taxon>Thermotogota</taxon>
        <taxon>Thermotogae</taxon>
        <taxon>Thermotogales</taxon>
        <taxon>Fervidobacteriaceae</taxon>
        <taxon>Fervidobacterium</taxon>
    </lineage>
</organism>
<dbReference type="GO" id="GO:0005737">
    <property type="term" value="C:cytoplasm"/>
    <property type="evidence" value="ECO:0007669"/>
    <property type="project" value="TreeGrafter"/>
</dbReference>
<dbReference type="InterPro" id="IPR002941">
    <property type="entry name" value="DNA_methylase_N4/N6"/>
</dbReference>
<feature type="domain" description="DNA methylase N-4/N-6" evidence="5">
    <location>
        <begin position="416"/>
        <end position="703"/>
    </location>
</feature>
<dbReference type="Pfam" id="PF01555">
    <property type="entry name" value="N6_N4_Mtase"/>
    <property type="match status" value="1"/>
</dbReference>
<dbReference type="GO" id="GO:0032259">
    <property type="term" value="P:methylation"/>
    <property type="evidence" value="ECO:0007669"/>
    <property type="project" value="UniProtKB-KW"/>
</dbReference>
<dbReference type="REBASE" id="142341">
    <property type="entry name" value="M.FisAW1III"/>
</dbReference>
<comment type="similarity">
    <text evidence="1">Belongs to the N(4)/N(6)-methyltransferase family.</text>
</comment>
<dbReference type="SUPFAM" id="SSF53335">
    <property type="entry name" value="S-adenosyl-L-methionine-dependent methyltransferases"/>
    <property type="match status" value="1"/>
</dbReference>